<evidence type="ECO:0000259" key="4">
    <source>
        <dbReference type="Pfam" id="PF13359"/>
    </source>
</evidence>
<reference evidence="5" key="1">
    <citation type="journal article" date="2023" name="Insect Mol. Biol.">
        <title>Genome sequencing provides insights into the evolution of gene families encoding plant cell wall-degrading enzymes in longhorned beetles.</title>
        <authorList>
            <person name="Shin N.R."/>
            <person name="Okamura Y."/>
            <person name="Kirsch R."/>
            <person name="Pauchet Y."/>
        </authorList>
    </citation>
    <scope>NUCLEOTIDE SEQUENCE</scope>
    <source>
        <strain evidence="5">RBIC_L_NR</strain>
    </source>
</reference>
<dbReference type="Pfam" id="PF13359">
    <property type="entry name" value="DDE_Tnp_4"/>
    <property type="match status" value="1"/>
</dbReference>
<evidence type="ECO:0000256" key="3">
    <source>
        <dbReference type="SAM" id="MobiDB-lite"/>
    </source>
</evidence>
<dbReference type="GO" id="GO:0046872">
    <property type="term" value="F:metal ion binding"/>
    <property type="evidence" value="ECO:0007669"/>
    <property type="project" value="UniProtKB-KW"/>
</dbReference>
<keyword evidence="6" id="KW-1185">Reference proteome</keyword>
<feature type="region of interest" description="Disordered" evidence="3">
    <location>
        <begin position="91"/>
        <end position="115"/>
    </location>
</feature>
<gene>
    <name evidence="5" type="ORF">NQ314_009488</name>
</gene>
<organism evidence="5 6">
    <name type="scientific">Rhamnusium bicolor</name>
    <dbReference type="NCBI Taxonomy" id="1586634"/>
    <lineage>
        <taxon>Eukaryota</taxon>
        <taxon>Metazoa</taxon>
        <taxon>Ecdysozoa</taxon>
        <taxon>Arthropoda</taxon>
        <taxon>Hexapoda</taxon>
        <taxon>Insecta</taxon>
        <taxon>Pterygota</taxon>
        <taxon>Neoptera</taxon>
        <taxon>Endopterygota</taxon>
        <taxon>Coleoptera</taxon>
        <taxon>Polyphaga</taxon>
        <taxon>Cucujiformia</taxon>
        <taxon>Chrysomeloidea</taxon>
        <taxon>Cerambycidae</taxon>
        <taxon>Lepturinae</taxon>
        <taxon>Rhagiini</taxon>
        <taxon>Rhamnusium</taxon>
    </lineage>
</organism>
<dbReference type="AlphaFoldDB" id="A0AAV8Y2I6"/>
<protein>
    <recommendedName>
        <fullName evidence="4">DDE Tnp4 domain-containing protein</fullName>
    </recommendedName>
</protein>
<evidence type="ECO:0000256" key="2">
    <source>
        <dbReference type="ARBA" id="ARBA00022723"/>
    </source>
</evidence>
<keyword evidence="2" id="KW-0479">Metal-binding</keyword>
<name>A0AAV8Y2I6_9CUCU</name>
<comment type="caution">
    <text evidence="5">The sequence shown here is derived from an EMBL/GenBank/DDBJ whole genome shotgun (WGS) entry which is preliminary data.</text>
</comment>
<dbReference type="InterPro" id="IPR027806">
    <property type="entry name" value="HARBI1_dom"/>
</dbReference>
<accession>A0AAV8Y2I6</accession>
<dbReference type="Proteomes" id="UP001162156">
    <property type="component" value="Unassembled WGS sequence"/>
</dbReference>
<dbReference type="EMBL" id="JANEYF010002599">
    <property type="protein sequence ID" value="KAJ8944392.1"/>
    <property type="molecule type" value="Genomic_DNA"/>
</dbReference>
<proteinExistence type="predicted"/>
<feature type="domain" description="DDE Tnp4" evidence="4">
    <location>
        <begin position="43"/>
        <end position="108"/>
    </location>
</feature>
<evidence type="ECO:0000313" key="5">
    <source>
        <dbReference type="EMBL" id="KAJ8944392.1"/>
    </source>
</evidence>
<sequence length="115" mass="12756">MKKLTSSWILKKDYIGGRGIPVSSEKALMMSLWYLGQGVVGGVDGSNIKFKAPLSQQESYIDKNCNHSIKLQIIATKEKIITNMNVGFPGSVHDSRTSRTSSENSNFAQQETQHH</sequence>
<evidence type="ECO:0000256" key="1">
    <source>
        <dbReference type="ARBA" id="ARBA00001968"/>
    </source>
</evidence>
<evidence type="ECO:0000313" key="6">
    <source>
        <dbReference type="Proteomes" id="UP001162156"/>
    </source>
</evidence>
<comment type="cofactor">
    <cofactor evidence="1">
        <name>a divalent metal cation</name>
        <dbReference type="ChEBI" id="CHEBI:60240"/>
    </cofactor>
</comment>